<keyword evidence="3" id="KW-1185">Reference proteome</keyword>
<organism evidence="2 3">
    <name type="scientific">Vreelandella neptunia</name>
    <dbReference type="NCBI Taxonomy" id="115551"/>
    <lineage>
        <taxon>Bacteria</taxon>
        <taxon>Pseudomonadati</taxon>
        <taxon>Pseudomonadota</taxon>
        <taxon>Gammaproteobacteria</taxon>
        <taxon>Oceanospirillales</taxon>
        <taxon>Halomonadaceae</taxon>
        <taxon>Vreelandella</taxon>
    </lineage>
</organism>
<reference evidence="2 3" key="1">
    <citation type="submission" date="2023-11" db="EMBL/GenBank/DDBJ databases">
        <title>MicrobeMod: A computational toolkit for identifying prokaryotic methylation and restriction-modification with nanopore sequencing.</title>
        <authorList>
            <person name="Crits-Christoph A."/>
            <person name="Kang S.C."/>
            <person name="Lee H."/>
            <person name="Ostrov N."/>
        </authorList>
    </citation>
    <scope>NUCLEOTIDE SEQUENCE [LARGE SCALE GENOMIC DNA]</scope>
    <source>
        <strain evidence="2 3">ATCC BAA-805</strain>
    </source>
</reference>
<dbReference type="Pfam" id="PF12728">
    <property type="entry name" value="HTH_17"/>
    <property type="match status" value="1"/>
</dbReference>
<name>A0ABZ0YQR5_9GAMM</name>
<feature type="domain" description="Helix-turn-helix" evidence="1">
    <location>
        <begin position="17"/>
        <end position="64"/>
    </location>
</feature>
<evidence type="ECO:0000313" key="2">
    <source>
        <dbReference type="EMBL" id="WQH14088.1"/>
    </source>
</evidence>
<sequence>MSTTQHTHIAPAVLRYKDTAAYLGVCVNTVRNMKDAPGFPRPIRITHRSVGYRKADLDAWLESRQA</sequence>
<accession>A0ABZ0YQR5</accession>
<dbReference type="InterPro" id="IPR041657">
    <property type="entry name" value="HTH_17"/>
</dbReference>
<evidence type="ECO:0000259" key="1">
    <source>
        <dbReference type="Pfam" id="PF12728"/>
    </source>
</evidence>
<dbReference type="InterPro" id="IPR009061">
    <property type="entry name" value="DNA-bd_dom_put_sf"/>
</dbReference>
<dbReference type="SUPFAM" id="SSF46955">
    <property type="entry name" value="Putative DNA-binding domain"/>
    <property type="match status" value="1"/>
</dbReference>
<proteinExistence type="predicted"/>
<gene>
    <name evidence="2" type="ORF">SR894_05995</name>
</gene>
<protein>
    <submittedName>
        <fullName evidence="2">Helix-turn-helix domain-containing protein</fullName>
    </submittedName>
</protein>
<dbReference type="RefSeq" id="WP_223289044.1">
    <property type="nucleotide sequence ID" value="NZ_CP140255.1"/>
</dbReference>
<dbReference type="EMBL" id="CP140255">
    <property type="protein sequence ID" value="WQH14088.1"/>
    <property type="molecule type" value="Genomic_DNA"/>
</dbReference>
<evidence type="ECO:0000313" key="3">
    <source>
        <dbReference type="Proteomes" id="UP001324794"/>
    </source>
</evidence>
<dbReference type="Proteomes" id="UP001324794">
    <property type="component" value="Chromosome"/>
</dbReference>